<dbReference type="InterPro" id="IPR050640">
    <property type="entry name" value="Bact_2-comp_sensor_kinase"/>
</dbReference>
<dbReference type="Pfam" id="PF02518">
    <property type="entry name" value="HATPase_c"/>
    <property type="match status" value="1"/>
</dbReference>
<dbReference type="Proteomes" id="UP001333710">
    <property type="component" value="Chromosome"/>
</dbReference>
<dbReference type="PANTHER" id="PTHR34220:SF7">
    <property type="entry name" value="SENSOR HISTIDINE KINASE YPDA"/>
    <property type="match status" value="1"/>
</dbReference>
<feature type="domain" description="Histidine kinase/HSP90-like ATPase" evidence="2">
    <location>
        <begin position="284"/>
        <end position="388"/>
    </location>
</feature>
<keyword evidence="1" id="KW-0812">Transmembrane</keyword>
<evidence type="ECO:0000259" key="3">
    <source>
        <dbReference type="Pfam" id="PF06580"/>
    </source>
</evidence>
<proteinExistence type="predicted"/>
<evidence type="ECO:0008006" key="6">
    <source>
        <dbReference type="Google" id="ProtNLM"/>
    </source>
</evidence>
<dbReference type="InterPro" id="IPR010559">
    <property type="entry name" value="Sig_transdc_His_kin_internal"/>
</dbReference>
<dbReference type="InterPro" id="IPR003594">
    <property type="entry name" value="HATPase_dom"/>
</dbReference>
<organism evidence="4 5">
    <name type="scientific">Planctobacterium marinum</name>
    <dbReference type="NCBI Taxonomy" id="1631968"/>
    <lineage>
        <taxon>Bacteria</taxon>
        <taxon>Pseudomonadati</taxon>
        <taxon>Pseudomonadota</taxon>
        <taxon>Gammaproteobacteria</taxon>
        <taxon>Alteromonadales</taxon>
        <taxon>Alteromonadaceae</taxon>
        <taxon>Planctobacterium</taxon>
    </lineage>
</organism>
<dbReference type="GO" id="GO:0016020">
    <property type="term" value="C:membrane"/>
    <property type="evidence" value="ECO:0007669"/>
    <property type="project" value="InterPro"/>
</dbReference>
<keyword evidence="1" id="KW-0472">Membrane</keyword>
<evidence type="ECO:0000256" key="1">
    <source>
        <dbReference type="SAM" id="Phobius"/>
    </source>
</evidence>
<keyword evidence="1" id="KW-1133">Transmembrane helix</keyword>
<accession>A0AA48HPC7</accession>
<evidence type="ECO:0000313" key="4">
    <source>
        <dbReference type="EMBL" id="BDX08501.1"/>
    </source>
</evidence>
<feature type="transmembrane region" description="Helical" evidence="1">
    <location>
        <begin position="31"/>
        <end position="48"/>
    </location>
</feature>
<dbReference type="Pfam" id="PF06580">
    <property type="entry name" value="His_kinase"/>
    <property type="match status" value="1"/>
</dbReference>
<feature type="transmembrane region" description="Helical" evidence="1">
    <location>
        <begin position="60"/>
        <end position="79"/>
    </location>
</feature>
<sequence length="396" mass="45177">MVFKQWQKLGARSYDLFTEQGVLEELSKPSFWWLHVLGWLCYVLIFSIDNLVFGELELQVAPLLSMLFLSGLTAALLTLPLRYLYRRCWNLSLGSLVLVIVFACALVAGIWTPIKNSLSWYLLNGFNVFEPGDIEFSFLKFLGSSGYAFCMILAWSCLYFSINYHFRLRQKQEALMVVSRLSHVAQIKMLRYQINPHFLFNTLNAISTLVLLGKKECANRMLTKLASFLRFSLDNDPERLIFLQEEIEALQLYLDIEKVRFQERLQIDINIEPSTASALVSGLLLQPLVENAIKYGIGNMRQGGRIAISSQQLSNRLYLTVFNNGPVTEFDIVRIRQSLSSTSSDEVSTSGIGLKNIKDRIHILFDGDCHFDVLPVEPTGLKVEIQIPIIPPNYKL</sequence>
<protein>
    <recommendedName>
        <fullName evidence="6">Sensor histidine kinase</fullName>
    </recommendedName>
</protein>
<evidence type="ECO:0000313" key="5">
    <source>
        <dbReference type="Proteomes" id="UP001333710"/>
    </source>
</evidence>
<gene>
    <name evidence="4" type="ORF">MACH26_40220</name>
</gene>
<feature type="domain" description="Signal transduction histidine kinase internal region" evidence="3">
    <location>
        <begin position="185"/>
        <end position="265"/>
    </location>
</feature>
<dbReference type="AlphaFoldDB" id="A0AA48HPC7"/>
<reference evidence="4" key="1">
    <citation type="submission" date="2023-01" db="EMBL/GenBank/DDBJ databases">
        <title>Complete genome sequence of Planctobacterium marinum strain Dej080120_11.</title>
        <authorList>
            <person name="Ueki S."/>
            <person name="Maruyama F."/>
        </authorList>
    </citation>
    <scope>NUCLEOTIDE SEQUENCE</scope>
    <source>
        <strain evidence="4">Dej080120_11</strain>
    </source>
</reference>
<evidence type="ECO:0000259" key="2">
    <source>
        <dbReference type="Pfam" id="PF02518"/>
    </source>
</evidence>
<dbReference type="SUPFAM" id="SSF55874">
    <property type="entry name" value="ATPase domain of HSP90 chaperone/DNA topoisomerase II/histidine kinase"/>
    <property type="match status" value="1"/>
</dbReference>
<name>A0AA48HPC7_9ALTE</name>
<dbReference type="RefSeq" id="WP_338294570.1">
    <property type="nucleotide sequence ID" value="NZ_AP027272.1"/>
</dbReference>
<dbReference type="EMBL" id="AP027272">
    <property type="protein sequence ID" value="BDX08501.1"/>
    <property type="molecule type" value="Genomic_DNA"/>
</dbReference>
<feature type="transmembrane region" description="Helical" evidence="1">
    <location>
        <begin position="91"/>
        <end position="114"/>
    </location>
</feature>
<dbReference type="InterPro" id="IPR036890">
    <property type="entry name" value="HATPase_C_sf"/>
</dbReference>
<dbReference type="PANTHER" id="PTHR34220">
    <property type="entry name" value="SENSOR HISTIDINE KINASE YPDA"/>
    <property type="match status" value="1"/>
</dbReference>
<dbReference type="Gene3D" id="3.30.565.10">
    <property type="entry name" value="Histidine kinase-like ATPase, C-terminal domain"/>
    <property type="match status" value="1"/>
</dbReference>
<dbReference type="GO" id="GO:0000155">
    <property type="term" value="F:phosphorelay sensor kinase activity"/>
    <property type="evidence" value="ECO:0007669"/>
    <property type="project" value="InterPro"/>
</dbReference>
<keyword evidence="5" id="KW-1185">Reference proteome</keyword>
<dbReference type="KEGG" id="pmaw:MACH26_40220"/>
<feature type="transmembrane region" description="Helical" evidence="1">
    <location>
        <begin position="146"/>
        <end position="166"/>
    </location>
</feature>